<dbReference type="AlphaFoldDB" id="A0A9J7AUV1"/>
<dbReference type="PANTHER" id="PTHR41521:SF4">
    <property type="entry name" value="BLR0684 PROTEIN"/>
    <property type="match status" value="1"/>
</dbReference>
<feature type="domain" description="DUF1330" evidence="1">
    <location>
        <begin position="2"/>
        <end position="91"/>
    </location>
</feature>
<reference evidence="2" key="1">
    <citation type="submission" date="2022-08" db="EMBL/GenBank/DDBJ databases">
        <title>Nisaea acidiphila sp. nov., isolated from a marine algal debris and emended description of the genus Nisaea Urios et al. 2008.</title>
        <authorList>
            <person name="Kwon K."/>
        </authorList>
    </citation>
    <scope>NUCLEOTIDE SEQUENCE</scope>
    <source>
        <strain evidence="2">MEBiC11861</strain>
    </source>
</reference>
<gene>
    <name evidence="2" type="ORF">NUH88_05290</name>
</gene>
<dbReference type="Proteomes" id="UP001060336">
    <property type="component" value="Chromosome"/>
</dbReference>
<dbReference type="Gene3D" id="3.30.70.100">
    <property type="match status" value="1"/>
</dbReference>
<dbReference type="InterPro" id="IPR010753">
    <property type="entry name" value="DUF1330"/>
</dbReference>
<dbReference type="RefSeq" id="WP_257770399.1">
    <property type="nucleotide sequence ID" value="NZ_CP102480.1"/>
</dbReference>
<dbReference type="SUPFAM" id="SSF54909">
    <property type="entry name" value="Dimeric alpha+beta barrel"/>
    <property type="match status" value="1"/>
</dbReference>
<dbReference type="PANTHER" id="PTHR41521">
    <property type="match status" value="1"/>
</dbReference>
<dbReference type="KEGG" id="naci:NUH88_05290"/>
<dbReference type="EMBL" id="CP102480">
    <property type="protein sequence ID" value="UUX51103.1"/>
    <property type="molecule type" value="Genomic_DNA"/>
</dbReference>
<proteinExistence type="predicted"/>
<protein>
    <submittedName>
        <fullName evidence="2">DUF1330 domain-containing protein</fullName>
    </submittedName>
</protein>
<dbReference type="Pfam" id="PF07045">
    <property type="entry name" value="DUF1330"/>
    <property type="match status" value="1"/>
</dbReference>
<evidence type="ECO:0000313" key="2">
    <source>
        <dbReference type="EMBL" id="UUX51103.1"/>
    </source>
</evidence>
<sequence length="97" mass="10416">MTAFFVATVTVKNPAKMQEYGAKAAETFAPFGGEMVMRGKAIGLLTAGEIDHQMTGIAKFPSLADLKSWYASEAYQAIIPLRDEAADIAIAAYEVPE</sequence>
<evidence type="ECO:0000259" key="1">
    <source>
        <dbReference type="Pfam" id="PF07045"/>
    </source>
</evidence>
<dbReference type="InterPro" id="IPR011008">
    <property type="entry name" value="Dimeric_a/b-barrel"/>
</dbReference>
<organism evidence="2 3">
    <name type="scientific">Nisaea acidiphila</name>
    <dbReference type="NCBI Taxonomy" id="1862145"/>
    <lineage>
        <taxon>Bacteria</taxon>
        <taxon>Pseudomonadati</taxon>
        <taxon>Pseudomonadota</taxon>
        <taxon>Alphaproteobacteria</taxon>
        <taxon>Rhodospirillales</taxon>
        <taxon>Thalassobaculaceae</taxon>
        <taxon>Nisaea</taxon>
    </lineage>
</organism>
<accession>A0A9J7AUV1</accession>
<keyword evidence="3" id="KW-1185">Reference proteome</keyword>
<name>A0A9J7AUV1_9PROT</name>
<evidence type="ECO:0000313" key="3">
    <source>
        <dbReference type="Proteomes" id="UP001060336"/>
    </source>
</evidence>